<sequence length="49" mass="6121">MKDCSIFIYWNLRVCLCHSDIELRETWRRSEEKYVKKNDVISIDKMMYM</sequence>
<reference evidence="1 2" key="1">
    <citation type="submission" date="2024-08" db="EMBL/GenBank/DDBJ databases">
        <title>Insights into the chromosomal genome structure of Flemingia macrophylla.</title>
        <authorList>
            <person name="Ding Y."/>
            <person name="Zhao Y."/>
            <person name="Bi W."/>
            <person name="Wu M."/>
            <person name="Zhao G."/>
            <person name="Gong Y."/>
            <person name="Li W."/>
            <person name="Zhang P."/>
        </authorList>
    </citation>
    <scope>NUCLEOTIDE SEQUENCE [LARGE SCALE GENOMIC DNA]</scope>
    <source>
        <strain evidence="1">DYQJB</strain>
        <tissue evidence="1">Leaf</tissue>
    </source>
</reference>
<protein>
    <submittedName>
        <fullName evidence="1">Uncharacterized protein</fullName>
    </submittedName>
</protein>
<keyword evidence="2" id="KW-1185">Reference proteome</keyword>
<comment type="caution">
    <text evidence="1">The sequence shown here is derived from an EMBL/GenBank/DDBJ whole genome shotgun (WGS) entry which is preliminary data.</text>
</comment>
<evidence type="ECO:0000313" key="1">
    <source>
        <dbReference type="EMBL" id="KAL2336157.1"/>
    </source>
</evidence>
<accession>A0ABD1MK29</accession>
<name>A0ABD1MK29_9FABA</name>
<organism evidence="1 2">
    <name type="scientific">Flemingia macrophylla</name>
    <dbReference type="NCBI Taxonomy" id="520843"/>
    <lineage>
        <taxon>Eukaryota</taxon>
        <taxon>Viridiplantae</taxon>
        <taxon>Streptophyta</taxon>
        <taxon>Embryophyta</taxon>
        <taxon>Tracheophyta</taxon>
        <taxon>Spermatophyta</taxon>
        <taxon>Magnoliopsida</taxon>
        <taxon>eudicotyledons</taxon>
        <taxon>Gunneridae</taxon>
        <taxon>Pentapetalae</taxon>
        <taxon>rosids</taxon>
        <taxon>fabids</taxon>
        <taxon>Fabales</taxon>
        <taxon>Fabaceae</taxon>
        <taxon>Papilionoideae</taxon>
        <taxon>50 kb inversion clade</taxon>
        <taxon>NPAAA clade</taxon>
        <taxon>indigoferoid/millettioid clade</taxon>
        <taxon>Phaseoleae</taxon>
        <taxon>Flemingia</taxon>
    </lineage>
</organism>
<evidence type="ECO:0000313" key="2">
    <source>
        <dbReference type="Proteomes" id="UP001603857"/>
    </source>
</evidence>
<gene>
    <name evidence="1" type="ORF">Fmac_010603</name>
</gene>
<proteinExistence type="predicted"/>
<dbReference type="EMBL" id="JBGMDY010000004">
    <property type="protein sequence ID" value="KAL2336157.1"/>
    <property type="molecule type" value="Genomic_DNA"/>
</dbReference>
<dbReference type="Proteomes" id="UP001603857">
    <property type="component" value="Unassembled WGS sequence"/>
</dbReference>
<dbReference type="AlphaFoldDB" id="A0ABD1MK29"/>